<keyword evidence="2" id="KW-1185">Reference proteome</keyword>
<sequence>MVGANNEDSARFSQHVQAASQATQELQNGFNKLQRLCTYGTAQPPPASKQASEELRQPLAKAKSELTDVQALLLTTAKNFSQYSRISKNGYCQYMPQLGPLAALCEGYRFDSLKFNLASRDMQRLTADAHQRLHLYEQFAKLEDQGCARQGFTSKLWETESTFLWPTVMKSPAVFKSTLSHVPAH</sequence>
<accession>A0A2T7UIF3</accession>
<dbReference type="EMBL" id="LFYT02000001">
    <property type="protein sequence ID" value="PVE44449.1"/>
    <property type="molecule type" value="Genomic_DNA"/>
</dbReference>
<gene>
    <name evidence="1" type="ORF">H663_000010</name>
</gene>
<dbReference type="STRING" id="1293045.H663_03165"/>
<name>A0A2T7UIF3_9BURK</name>
<organism evidence="1 2">
    <name type="scientific">Limnohabitans planktonicus II-D5</name>
    <dbReference type="NCBI Taxonomy" id="1293045"/>
    <lineage>
        <taxon>Bacteria</taxon>
        <taxon>Pseudomonadati</taxon>
        <taxon>Pseudomonadota</taxon>
        <taxon>Betaproteobacteria</taxon>
        <taxon>Burkholderiales</taxon>
        <taxon>Comamonadaceae</taxon>
        <taxon>Limnohabitans</taxon>
    </lineage>
</organism>
<dbReference type="AlphaFoldDB" id="A0A2T7UIF3"/>
<comment type="caution">
    <text evidence="1">The sequence shown here is derived from an EMBL/GenBank/DDBJ whole genome shotgun (WGS) entry which is preliminary data.</text>
</comment>
<dbReference type="Proteomes" id="UP000037507">
    <property type="component" value="Unassembled WGS sequence"/>
</dbReference>
<evidence type="ECO:0000313" key="2">
    <source>
        <dbReference type="Proteomes" id="UP000037507"/>
    </source>
</evidence>
<protein>
    <submittedName>
        <fullName evidence="1">Uncharacterized protein</fullName>
    </submittedName>
</protein>
<proteinExistence type="predicted"/>
<reference evidence="1" key="1">
    <citation type="submission" date="2017-04" db="EMBL/GenBank/DDBJ databases">
        <title>Unexpected and diverse lifestyles within the genus Limnohabitans.</title>
        <authorList>
            <person name="Kasalicky V."/>
            <person name="Mehrshad M."/>
            <person name="Andrei S.-A."/>
            <person name="Salcher M."/>
            <person name="Kratochvilova H."/>
            <person name="Simek K."/>
            <person name="Ghai R."/>
        </authorList>
    </citation>
    <scope>NUCLEOTIDE SEQUENCE [LARGE SCALE GENOMIC DNA]</scope>
    <source>
        <strain evidence="1">II-D5</strain>
    </source>
</reference>
<evidence type="ECO:0000313" key="1">
    <source>
        <dbReference type="EMBL" id="PVE44449.1"/>
    </source>
</evidence>